<dbReference type="RefSeq" id="WP_013823545.1">
    <property type="nucleotide sequence ID" value="NC_015573.1"/>
</dbReference>
<name>A0AAU8PBA1_DESK7</name>
<dbReference type="AlphaFoldDB" id="A0AAU8PBA1"/>
<feature type="domain" description="IrrE N-terminal-like" evidence="1">
    <location>
        <begin position="47"/>
        <end position="131"/>
    </location>
</feature>
<proteinExistence type="predicted"/>
<dbReference type="KEGG" id="dku:Desku_2508"/>
<sequence length="160" mass="18295">MELVFAILLRKGCVSIMISPERKKVIASIERLVAQFRTRNPFLLASYLDMEVIKRELPDGIAGLVAELYGSVMIILDPSLPDCEARYIVAHEIYHHLDEHPDLRLLKRTFFGDKYEYRSDLFAAALLIDEMPEEGETDVSFAARLGVPVRLVRLWFFPAA</sequence>
<dbReference type="Proteomes" id="UP000009229">
    <property type="component" value="Chromosome"/>
</dbReference>
<protein>
    <recommendedName>
        <fullName evidence="1">IrrE N-terminal-like domain-containing protein</fullName>
    </recommendedName>
</protein>
<dbReference type="EMBL" id="CP002770">
    <property type="protein sequence ID" value="AEG16034.1"/>
    <property type="molecule type" value="Genomic_DNA"/>
</dbReference>
<evidence type="ECO:0000259" key="1">
    <source>
        <dbReference type="Pfam" id="PF06114"/>
    </source>
</evidence>
<reference evidence="3" key="1">
    <citation type="submission" date="2011-05" db="EMBL/GenBank/DDBJ databases">
        <title>Complete sequence of Desulfotomaculum kuznetsovii DSM 6115.</title>
        <authorList>
            <person name="Lucas S."/>
            <person name="Han J."/>
            <person name="Lapidus A."/>
            <person name="Cheng J.-F."/>
            <person name="Goodwin L."/>
            <person name="Pitluck S."/>
            <person name="Peters L."/>
            <person name="Mikhailova N."/>
            <person name="Lu M."/>
            <person name="Saunders E."/>
            <person name="Han C."/>
            <person name="Tapia R."/>
            <person name="Land M."/>
            <person name="Hauser L."/>
            <person name="Kyrpides N."/>
            <person name="Ivanova N."/>
            <person name="Pagani I."/>
            <person name="Nazina T."/>
            <person name="Ivanova A."/>
            <person name="Parshina S."/>
            <person name="Kuever J."/>
            <person name="Muyzer G."/>
            <person name="Plugge C."/>
            <person name="Stams A."/>
            <person name="Woyke T."/>
        </authorList>
    </citation>
    <scope>NUCLEOTIDE SEQUENCE [LARGE SCALE GENOMIC DNA]</scope>
    <source>
        <strain evidence="3">DSM 6115 / VKM B-1805 / 17</strain>
    </source>
</reference>
<organism evidence="2 3">
    <name type="scientific">Desulfofundulus kuznetsovii (strain DSM 6115 / VKM B-1805 / 17)</name>
    <name type="common">Desulfotomaculum kuznetsovii</name>
    <dbReference type="NCBI Taxonomy" id="760568"/>
    <lineage>
        <taxon>Bacteria</taxon>
        <taxon>Bacillati</taxon>
        <taxon>Bacillota</taxon>
        <taxon>Clostridia</taxon>
        <taxon>Eubacteriales</taxon>
        <taxon>Peptococcaceae</taxon>
        <taxon>Desulfofundulus</taxon>
    </lineage>
</organism>
<gene>
    <name evidence="2" type="ordered locus">Desku_2508</name>
</gene>
<evidence type="ECO:0000313" key="3">
    <source>
        <dbReference type="Proteomes" id="UP000009229"/>
    </source>
</evidence>
<evidence type="ECO:0000313" key="2">
    <source>
        <dbReference type="EMBL" id="AEG16034.1"/>
    </source>
</evidence>
<keyword evidence="3" id="KW-1185">Reference proteome</keyword>
<dbReference type="InterPro" id="IPR010359">
    <property type="entry name" value="IrrE_HExxH"/>
</dbReference>
<dbReference type="Gene3D" id="1.10.10.2910">
    <property type="match status" value="1"/>
</dbReference>
<dbReference type="Pfam" id="PF06114">
    <property type="entry name" value="Peptidase_M78"/>
    <property type="match status" value="1"/>
</dbReference>
<accession>A0AAU8PBA1</accession>